<evidence type="ECO:0000313" key="4">
    <source>
        <dbReference type="Proteomes" id="UP000653730"/>
    </source>
</evidence>
<evidence type="ECO:0000256" key="1">
    <source>
        <dbReference type="ARBA" id="ARBA00023002"/>
    </source>
</evidence>
<dbReference type="Proteomes" id="UP000653730">
    <property type="component" value="Unassembled WGS sequence"/>
</dbReference>
<dbReference type="PANTHER" id="PTHR13847:SF289">
    <property type="entry name" value="GLYCINE OXIDASE"/>
    <property type="match status" value="1"/>
</dbReference>
<proteinExistence type="predicted"/>
<evidence type="ECO:0000259" key="2">
    <source>
        <dbReference type="Pfam" id="PF01266"/>
    </source>
</evidence>
<dbReference type="AlphaFoldDB" id="A0A926JPB2"/>
<keyword evidence="1" id="KW-0560">Oxidoreductase</keyword>
<name>A0A926JPB2_9FLAO</name>
<dbReference type="Gene3D" id="3.30.9.10">
    <property type="entry name" value="D-Amino Acid Oxidase, subunit A, domain 2"/>
    <property type="match status" value="1"/>
</dbReference>
<protein>
    <submittedName>
        <fullName evidence="3">FAD-dependent oxidoreductase</fullName>
    </submittedName>
</protein>
<dbReference type="InterPro" id="IPR006076">
    <property type="entry name" value="FAD-dep_OxRdtase"/>
</dbReference>
<dbReference type="RefSeq" id="WP_187963993.1">
    <property type="nucleotide sequence ID" value="NZ_JACVDC010000004.1"/>
</dbReference>
<gene>
    <name evidence="3" type="ORF">IBL28_02555</name>
</gene>
<feature type="domain" description="FAD dependent oxidoreductase" evidence="2">
    <location>
        <begin position="4"/>
        <end position="323"/>
    </location>
</feature>
<sequence>MVTDYIVVGLGLAGIAFCEQLRENQKDFVVFDGDSQQSSSVAGGVYNPVVLKRFTAAWRSEEQLKIAVPFYRKLETALSCDLVHTMPVYRKFASIEEQNLWFEAADKPALSSFLSPRIIQNTNPAVDAPHGFGEVWHTGRIAVRELREKYTGTLLAQHRLRKEHLYYEALTFTEDGVQYQDIKARHIVFAEGFGMMSNPFFNTLPLRGAKGELLTIKAPELKLQAIIKSSVFLIPLGGDHYKVGATYNWKDKTNETTSHGREELLAKLRPLIRCDYEVTDQEAGIRPTVADRRPLVGKHPLYDHMYILNGLGTRGTLTGPYVAGQLYGFIEEGVPLAKEIDIYRFRSRFKEN</sequence>
<dbReference type="Pfam" id="PF01266">
    <property type="entry name" value="DAO"/>
    <property type="match status" value="1"/>
</dbReference>
<dbReference type="InterPro" id="IPR036188">
    <property type="entry name" value="FAD/NAD-bd_sf"/>
</dbReference>
<dbReference type="Gene3D" id="3.50.50.60">
    <property type="entry name" value="FAD/NAD(P)-binding domain"/>
    <property type="match status" value="1"/>
</dbReference>
<dbReference type="SUPFAM" id="SSF54373">
    <property type="entry name" value="FAD-linked reductases, C-terminal domain"/>
    <property type="match status" value="1"/>
</dbReference>
<dbReference type="EMBL" id="JACVDC010000004">
    <property type="protein sequence ID" value="MBC9794834.1"/>
    <property type="molecule type" value="Genomic_DNA"/>
</dbReference>
<organism evidence="3 4">
    <name type="scientific">Sinomicrobium weinanense</name>
    <dbReference type="NCBI Taxonomy" id="2842200"/>
    <lineage>
        <taxon>Bacteria</taxon>
        <taxon>Pseudomonadati</taxon>
        <taxon>Bacteroidota</taxon>
        <taxon>Flavobacteriia</taxon>
        <taxon>Flavobacteriales</taxon>
        <taxon>Flavobacteriaceae</taxon>
        <taxon>Sinomicrobium</taxon>
    </lineage>
</organism>
<dbReference type="PANTHER" id="PTHR13847">
    <property type="entry name" value="SARCOSINE DEHYDROGENASE-RELATED"/>
    <property type="match status" value="1"/>
</dbReference>
<keyword evidence="4" id="KW-1185">Reference proteome</keyword>
<accession>A0A926JPB2</accession>
<dbReference type="SUPFAM" id="SSF51971">
    <property type="entry name" value="Nucleotide-binding domain"/>
    <property type="match status" value="1"/>
</dbReference>
<reference evidence="3 4" key="1">
    <citation type="submission" date="2020-09" db="EMBL/GenBank/DDBJ databases">
        <title>Sinomicrobium weinanense sp. nov., a halophilic bacteria isolated from saline-alkali soil.</title>
        <authorList>
            <person name="Wu P."/>
            <person name="Ren H."/>
            <person name="Mei Y."/>
            <person name="Liang Y."/>
            <person name="Chen Z."/>
        </authorList>
    </citation>
    <scope>NUCLEOTIDE SEQUENCE [LARGE SCALE GENOMIC DNA]</scope>
    <source>
        <strain evidence="3 4">FJxs</strain>
    </source>
</reference>
<dbReference type="GO" id="GO:0005737">
    <property type="term" value="C:cytoplasm"/>
    <property type="evidence" value="ECO:0007669"/>
    <property type="project" value="TreeGrafter"/>
</dbReference>
<dbReference type="GO" id="GO:0016491">
    <property type="term" value="F:oxidoreductase activity"/>
    <property type="evidence" value="ECO:0007669"/>
    <property type="project" value="UniProtKB-KW"/>
</dbReference>
<evidence type="ECO:0000313" key="3">
    <source>
        <dbReference type="EMBL" id="MBC9794834.1"/>
    </source>
</evidence>
<comment type="caution">
    <text evidence="3">The sequence shown here is derived from an EMBL/GenBank/DDBJ whole genome shotgun (WGS) entry which is preliminary data.</text>
</comment>